<dbReference type="Gene3D" id="1.10.3820.10">
    <property type="entry name" value="Di-heme elbow motif domain"/>
    <property type="match status" value="1"/>
</dbReference>
<gene>
    <name evidence="14" type="primary">torC</name>
    <name evidence="14" type="ORF">SPSIL_006190</name>
</gene>
<evidence type="ECO:0000256" key="10">
    <source>
        <dbReference type="ARBA" id="ARBA00023004"/>
    </source>
</evidence>
<evidence type="ECO:0000313" key="15">
    <source>
        <dbReference type="Proteomes" id="UP000216752"/>
    </source>
</evidence>
<keyword evidence="7 12" id="KW-0479">Metal-binding</keyword>
<comment type="subcellular location">
    <subcellularLocation>
        <location evidence="1">Cell membrane</location>
        <topology evidence="1">Single-pass membrane protein</topology>
    </subcellularLocation>
</comment>
<evidence type="ECO:0000256" key="8">
    <source>
        <dbReference type="ARBA" id="ARBA00022982"/>
    </source>
</evidence>
<keyword evidence="4" id="KW-1003">Cell membrane</keyword>
<organism evidence="14 15">
    <name type="scientific">Sporomusa silvacetica DSM 10669</name>
    <dbReference type="NCBI Taxonomy" id="1123289"/>
    <lineage>
        <taxon>Bacteria</taxon>
        <taxon>Bacillati</taxon>
        <taxon>Bacillota</taxon>
        <taxon>Negativicutes</taxon>
        <taxon>Selenomonadales</taxon>
        <taxon>Sporomusaceae</taxon>
        <taxon>Sporomusa</taxon>
    </lineage>
</organism>
<keyword evidence="8 12" id="KW-0249">Electron transport</keyword>
<dbReference type="InterPro" id="IPR051174">
    <property type="entry name" value="Cytochrome_c-type_ET"/>
</dbReference>
<name>A0ABZ3IFQ8_9FIRM</name>
<evidence type="ECO:0000256" key="12">
    <source>
        <dbReference type="PIRNR" id="PIRNR000013"/>
    </source>
</evidence>
<evidence type="ECO:0000259" key="13">
    <source>
        <dbReference type="Pfam" id="PF03264"/>
    </source>
</evidence>
<evidence type="ECO:0000256" key="5">
    <source>
        <dbReference type="ARBA" id="ARBA00022617"/>
    </source>
</evidence>
<dbReference type="SUPFAM" id="SSF48695">
    <property type="entry name" value="Multiheme cytochromes"/>
    <property type="match status" value="1"/>
</dbReference>
<keyword evidence="3 12" id="KW-0813">Transport</keyword>
<protein>
    <recommendedName>
        <fullName evidence="12">Cytochrome c-type protein</fullName>
    </recommendedName>
</protein>
<evidence type="ECO:0000256" key="11">
    <source>
        <dbReference type="ARBA" id="ARBA00023136"/>
    </source>
</evidence>
<proteinExistence type="inferred from homology"/>
<dbReference type="Pfam" id="PF03264">
    <property type="entry name" value="Cytochrom_NNT"/>
    <property type="match status" value="1"/>
</dbReference>
<keyword evidence="11" id="KW-0472">Membrane</keyword>
<dbReference type="Proteomes" id="UP000216752">
    <property type="component" value="Chromosome"/>
</dbReference>
<comment type="PTM">
    <text evidence="12">Binds 4 heme groups per subunit.</text>
</comment>
<dbReference type="PANTHER" id="PTHR30333:SF1">
    <property type="entry name" value="CYTOCHROME C-TYPE PROTEIN NAPC"/>
    <property type="match status" value="1"/>
</dbReference>
<keyword evidence="15" id="KW-1185">Reference proteome</keyword>
<evidence type="ECO:0000256" key="9">
    <source>
        <dbReference type="ARBA" id="ARBA00022989"/>
    </source>
</evidence>
<evidence type="ECO:0000256" key="7">
    <source>
        <dbReference type="ARBA" id="ARBA00022723"/>
    </source>
</evidence>
<dbReference type="EMBL" id="CP155573">
    <property type="protein sequence ID" value="XFO64517.1"/>
    <property type="molecule type" value="Genomic_DNA"/>
</dbReference>
<dbReference type="RefSeq" id="WP_169717847.1">
    <property type="nucleotide sequence ID" value="NZ_CP155573.1"/>
</dbReference>
<evidence type="ECO:0000313" key="14">
    <source>
        <dbReference type="EMBL" id="XFO64517.1"/>
    </source>
</evidence>
<evidence type="ECO:0000256" key="3">
    <source>
        <dbReference type="ARBA" id="ARBA00022448"/>
    </source>
</evidence>
<feature type="domain" description="NapC/NirT cytochrome c N-terminal" evidence="13">
    <location>
        <begin position="17"/>
        <end position="155"/>
    </location>
</feature>
<dbReference type="InterPro" id="IPR005126">
    <property type="entry name" value="NapC/NirT_cyt_c_N"/>
</dbReference>
<keyword evidence="6" id="KW-0812">Transmembrane</keyword>
<keyword evidence="5 12" id="KW-0349">Heme</keyword>
<dbReference type="InterPro" id="IPR038266">
    <property type="entry name" value="NapC/NirT_cytc_sf"/>
</dbReference>
<accession>A0ABZ3IFQ8</accession>
<dbReference type="InterPro" id="IPR024717">
    <property type="entry name" value="NapC/NirT/NrfH"/>
</dbReference>
<evidence type="ECO:0000256" key="6">
    <source>
        <dbReference type="ARBA" id="ARBA00022692"/>
    </source>
</evidence>
<dbReference type="InterPro" id="IPR036280">
    <property type="entry name" value="Multihaem_cyt_sf"/>
</dbReference>
<keyword evidence="9" id="KW-1133">Transmembrane helix</keyword>
<evidence type="ECO:0000256" key="1">
    <source>
        <dbReference type="ARBA" id="ARBA00004162"/>
    </source>
</evidence>
<dbReference type="PANTHER" id="PTHR30333">
    <property type="entry name" value="CYTOCHROME C-TYPE PROTEIN"/>
    <property type="match status" value="1"/>
</dbReference>
<reference evidence="14" key="1">
    <citation type="submission" date="2024-05" db="EMBL/GenBank/DDBJ databases">
        <title>Isolation and characterization of Sporomusa carbonis sp. nov., a carboxydotrophic hydrogenogen in the genus of Sporomusa isolated from a charcoal burning pile.</title>
        <authorList>
            <person name="Boeer T."/>
            <person name="Rosenbaum F."/>
            <person name="Eysell L."/>
            <person name="Mueller V."/>
            <person name="Daniel R."/>
            <person name="Poehlein A."/>
        </authorList>
    </citation>
    <scope>NUCLEOTIDE SEQUENCE [LARGE SCALE GENOMIC DNA]</scope>
    <source>
        <strain evidence="14">DSM 10669</strain>
    </source>
</reference>
<keyword evidence="10 12" id="KW-0408">Iron</keyword>
<sequence length="177" mass="19675">MNLWMVLRGKEKLTGRQVVLFGAIIVFLLISAGWSAAYTSRSEFCGTCHEMDSMYQSWQTSAHKNVACEDCHAEPGAIGVVKTKAKGMREVYVHVTSSKIEPKANESDINCYNCHQDKVKINADKALAAKDPHTVKHFDDGMTCVTCHSGLVHDTKLNNMVPSRDTCARCHLDAMQR</sequence>
<dbReference type="PIRSF" id="PIRSF000013">
    <property type="entry name" value="4_hem_cytochrm_NapC"/>
    <property type="match status" value="1"/>
</dbReference>
<evidence type="ECO:0000256" key="2">
    <source>
        <dbReference type="ARBA" id="ARBA00007395"/>
    </source>
</evidence>
<evidence type="ECO:0000256" key="4">
    <source>
        <dbReference type="ARBA" id="ARBA00022475"/>
    </source>
</evidence>
<comment type="similarity">
    <text evidence="2">Belongs to the NapC/NirT/NrfH family.</text>
</comment>